<evidence type="ECO:0000256" key="4">
    <source>
        <dbReference type="ARBA" id="ARBA00023172"/>
    </source>
</evidence>
<protein>
    <submittedName>
        <fullName evidence="7">Integrase</fullName>
    </submittedName>
</protein>
<reference evidence="7 8" key="3">
    <citation type="submission" date="2020-08" db="EMBL/GenBank/DDBJ databases">
        <title>Genomic Encyclopedia of Type Strains, Phase IV (KMG-IV): sequencing the most valuable type-strain genomes for metagenomic binning, comparative biology and taxonomic classification.</title>
        <authorList>
            <person name="Goeker M."/>
        </authorList>
    </citation>
    <scope>NUCLEOTIDE SEQUENCE [LARGE SCALE GENOMIC DNA]</scope>
    <source>
        <strain evidence="7 8">DSM 24105</strain>
    </source>
</reference>
<dbReference type="InterPro" id="IPR038488">
    <property type="entry name" value="Integrase_DNA-bd_sf"/>
</dbReference>
<dbReference type="AlphaFoldDB" id="A0A7W6F9H1"/>
<dbReference type="Pfam" id="PF00589">
    <property type="entry name" value="Phage_integrase"/>
    <property type="match status" value="1"/>
</dbReference>
<keyword evidence="2" id="KW-0229">DNA integration</keyword>
<evidence type="ECO:0000256" key="3">
    <source>
        <dbReference type="ARBA" id="ARBA00023125"/>
    </source>
</evidence>
<accession>A0A7W6F9H1</accession>
<dbReference type="InterPro" id="IPR010998">
    <property type="entry name" value="Integrase_recombinase_N"/>
</dbReference>
<dbReference type="PANTHER" id="PTHR30629">
    <property type="entry name" value="PROPHAGE INTEGRASE"/>
    <property type="match status" value="1"/>
</dbReference>
<dbReference type="Pfam" id="PF13356">
    <property type="entry name" value="Arm-DNA-bind_3"/>
    <property type="match status" value="1"/>
</dbReference>
<dbReference type="InterPro" id="IPR050808">
    <property type="entry name" value="Phage_Integrase"/>
</dbReference>
<dbReference type="InterPro" id="IPR013762">
    <property type="entry name" value="Integrase-like_cat_sf"/>
</dbReference>
<dbReference type="GO" id="GO:0003677">
    <property type="term" value="F:DNA binding"/>
    <property type="evidence" value="ECO:0007669"/>
    <property type="project" value="UniProtKB-KW"/>
</dbReference>
<sequence length="410" mass="45207">MPTFTARSIELAKADPGKRLELPDAALPGFYLVVQPSGAKSWAVRYRADGKPKKLTIGPYPRLGLADARERARTALQAVSEGRDPGAEKAALAVEESAAKRITFGVVAADFIARYAKPRNRSWPETERLLTKADVAGWQDRDVRSIGRRDVLDVIDGVVERGAAIHANRLFAALRKMFSWSVERGILDASPMATLKPPSPEVARDRVLSDAELRAIWLAAEGMGYPFGPFVQLLVLTGQRRSEVLDAEWPEFAAAERAWTIPRHRAKNDRAHVVPLSDAALIILKGLPRIQRSSQPDQLSRFLFTTTGDTPFSGVSKATDRLTKLAAGHMPEGIQIEPWRLHDLRRTFASGCARLGVGVHVVEKALNHTSGTFGGIVGVYQRFDFADERRKALELWADHISRISKSRSNG</sequence>
<comment type="caution">
    <text evidence="7">The sequence shown here is derived from an EMBL/GenBank/DDBJ whole genome shotgun (WGS) entry which is preliminary data.</text>
</comment>
<dbReference type="EMBL" id="BSPG01000037">
    <property type="protein sequence ID" value="GLS46267.1"/>
    <property type="molecule type" value="Genomic_DNA"/>
</dbReference>
<dbReference type="PANTHER" id="PTHR30629:SF2">
    <property type="entry name" value="PROPHAGE INTEGRASE INTS-RELATED"/>
    <property type="match status" value="1"/>
</dbReference>
<evidence type="ECO:0000313" key="6">
    <source>
        <dbReference type="EMBL" id="GLS46267.1"/>
    </source>
</evidence>
<gene>
    <name evidence="6" type="ORF">GCM10007884_42590</name>
    <name evidence="7" type="ORF">GGR33_005077</name>
</gene>
<evidence type="ECO:0000256" key="2">
    <source>
        <dbReference type="ARBA" id="ARBA00022908"/>
    </source>
</evidence>
<dbReference type="CDD" id="cd00801">
    <property type="entry name" value="INT_P4_C"/>
    <property type="match status" value="1"/>
</dbReference>
<dbReference type="InterPro" id="IPR002104">
    <property type="entry name" value="Integrase_catalytic"/>
</dbReference>
<name>A0A7W6F9H1_9HYPH</name>
<dbReference type="GO" id="GO:0015074">
    <property type="term" value="P:DNA integration"/>
    <property type="evidence" value="ECO:0007669"/>
    <property type="project" value="UniProtKB-KW"/>
</dbReference>
<reference evidence="9" key="2">
    <citation type="journal article" date="2019" name="Int. J. Syst. Evol. Microbiol.">
        <title>The Global Catalogue of Microorganisms (GCM) 10K type strain sequencing project: providing services to taxonomists for standard genome sequencing and annotation.</title>
        <authorList>
            <consortium name="The Broad Institute Genomics Platform"/>
            <consortium name="The Broad Institute Genome Sequencing Center for Infectious Disease"/>
            <person name="Wu L."/>
            <person name="Ma J."/>
        </authorList>
    </citation>
    <scope>NUCLEOTIDE SEQUENCE [LARGE SCALE GENOMIC DNA]</scope>
    <source>
        <strain evidence="9">NBRC 107710</strain>
    </source>
</reference>
<evidence type="ECO:0000259" key="5">
    <source>
        <dbReference type="PROSITE" id="PS51898"/>
    </source>
</evidence>
<dbReference type="EMBL" id="JACIDN010000013">
    <property type="protein sequence ID" value="MBB3905538.1"/>
    <property type="molecule type" value="Genomic_DNA"/>
</dbReference>
<keyword evidence="9" id="KW-1185">Reference proteome</keyword>
<proteinExistence type="inferred from homology"/>
<dbReference type="Gene3D" id="1.10.150.130">
    <property type="match status" value="1"/>
</dbReference>
<dbReference type="GO" id="GO:0006310">
    <property type="term" value="P:DNA recombination"/>
    <property type="evidence" value="ECO:0007669"/>
    <property type="project" value="UniProtKB-KW"/>
</dbReference>
<evidence type="ECO:0000313" key="7">
    <source>
        <dbReference type="EMBL" id="MBB3905538.1"/>
    </source>
</evidence>
<organism evidence="7 8">
    <name type="scientific">Methylobacterium brachythecii</name>
    <dbReference type="NCBI Taxonomy" id="1176177"/>
    <lineage>
        <taxon>Bacteria</taxon>
        <taxon>Pseudomonadati</taxon>
        <taxon>Pseudomonadota</taxon>
        <taxon>Alphaproteobacteria</taxon>
        <taxon>Hyphomicrobiales</taxon>
        <taxon>Methylobacteriaceae</taxon>
        <taxon>Methylobacterium</taxon>
    </lineage>
</organism>
<reference evidence="6" key="1">
    <citation type="journal article" date="2014" name="Int. J. Syst. Evol. Microbiol.">
        <title>Complete genome of a new Firmicutes species belonging to the dominant human colonic microbiota ('Ruminococcus bicirculans') reveals two chromosomes and a selective capacity to utilize plant glucans.</title>
        <authorList>
            <consortium name="NISC Comparative Sequencing Program"/>
            <person name="Wegmann U."/>
            <person name="Louis P."/>
            <person name="Goesmann A."/>
            <person name="Henrissat B."/>
            <person name="Duncan S.H."/>
            <person name="Flint H.J."/>
        </authorList>
    </citation>
    <scope>NUCLEOTIDE SEQUENCE</scope>
    <source>
        <strain evidence="6">NBRC 107710</strain>
    </source>
</reference>
<reference evidence="6" key="4">
    <citation type="submission" date="2023-01" db="EMBL/GenBank/DDBJ databases">
        <title>Draft genome sequence of Methylobacterium brachythecii strain NBRC 107710.</title>
        <authorList>
            <person name="Sun Q."/>
            <person name="Mori K."/>
        </authorList>
    </citation>
    <scope>NUCLEOTIDE SEQUENCE</scope>
    <source>
        <strain evidence="6">NBRC 107710</strain>
    </source>
</reference>
<dbReference type="SUPFAM" id="SSF56349">
    <property type="entry name" value="DNA breaking-rejoining enzymes"/>
    <property type="match status" value="1"/>
</dbReference>
<dbReference type="InterPro" id="IPR011010">
    <property type="entry name" value="DNA_brk_join_enz"/>
</dbReference>
<evidence type="ECO:0000256" key="1">
    <source>
        <dbReference type="ARBA" id="ARBA00008857"/>
    </source>
</evidence>
<keyword evidence="4" id="KW-0233">DNA recombination</keyword>
<feature type="domain" description="Tyr recombinase" evidence="5">
    <location>
        <begin position="203"/>
        <end position="393"/>
    </location>
</feature>
<dbReference type="Gene3D" id="3.30.160.390">
    <property type="entry name" value="Integrase, DNA-binding domain"/>
    <property type="match status" value="1"/>
</dbReference>
<dbReference type="InterPro" id="IPR025166">
    <property type="entry name" value="Integrase_DNA_bind_dom"/>
</dbReference>
<keyword evidence="3" id="KW-0238">DNA-binding</keyword>
<dbReference type="Proteomes" id="UP001156881">
    <property type="component" value="Unassembled WGS sequence"/>
</dbReference>
<evidence type="ECO:0000313" key="8">
    <source>
        <dbReference type="Proteomes" id="UP000517759"/>
    </source>
</evidence>
<comment type="similarity">
    <text evidence="1">Belongs to the 'phage' integrase family.</text>
</comment>
<dbReference type="RefSeq" id="WP_183513394.1">
    <property type="nucleotide sequence ID" value="NZ_BSPG01000037.1"/>
</dbReference>
<dbReference type="PROSITE" id="PS51898">
    <property type="entry name" value="TYR_RECOMBINASE"/>
    <property type="match status" value="1"/>
</dbReference>
<evidence type="ECO:0000313" key="9">
    <source>
        <dbReference type="Proteomes" id="UP001156881"/>
    </source>
</evidence>
<dbReference type="Gene3D" id="1.10.443.10">
    <property type="entry name" value="Intergrase catalytic core"/>
    <property type="match status" value="1"/>
</dbReference>
<dbReference type="Proteomes" id="UP000517759">
    <property type="component" value="Unassembled WGS sequence"/>
</dbReference>